<evidence type="ECO:0000313" key="1">
    <source>
        <dbReference type="EMBL" id="AEI39514.1"/>
    </source>
</evidence>
<dbReference type="KEGG" id="pms:KNP414_00924"/>
<reference evidence="1 2" key="2">
    <citation type="journal article" date="2013" name="Genome Announc.">
        <title>Genome Sequence of Growth-Improving Paenibacillus mucilaginosus Strain KNP414.</title>
        <authorList>
            <person name="Lu J.J."/>
            <person name="Wang J.F."/>
            <person name="Hu X.F."/>
        </authorList>
    </citation>
    <scope>NUCLEOTIDE SEQUENCE [LARGE SCALE GENOMIC DNA]</scope>
    <source>
        <strain evidence="1 2">KNP414</strain>
    </source>
</reference>
<name>F8F7M9_PAEMK</name>
<sequence length="71" mass="7725">MTTQLTPEEDSPYWAAMLGVETLKTVSFKTPKNMMKIIQGAVRRTSRDTPEADAGAAGDCMITLSFLAISE</sequence>
<dbReference type="AlphaFoldDB" id="F8F7M9"/>
<dbReference type="HOGENOM" id="CLU_2736221_0_0_9"/>
<dbReference type="Proteomes" id="UP000006620">
    <property type="component" value="Chromosome"/>
</dbReference>
<proteinExistence type="predicted"/>
<evidence type="ECO:0000313" key="2">
    <source>
        <dbReference type="Proteomes" id="UP000006620"/>
    </source>
</evidence>
<gene>
    <name evidence="1" type="ordered locus">KNP414_00924</name>
</gene>
<dbReference type="EMBL" id="CP002869">
    <property type="protein sequence ID" value="AEI39514.1"/>
    <property type="molecule type" value="Genomic_DNA"/>
</dbReference>
<accession>F8F7M9</accession>
<reference evidence="2" key="1">
    <citation type="submission" date="2011-06" db="EMBL/GenBank/DDBJ databases">
        <title>Complete genome sequence of Paenibacillus mucilaginosus KNP414.</title>
        <authorList>
            <person name="Wang J."/>
            <person name="Hu S."/>
            <person name="Hu X."/>
            <person name="Zhang B."/>
            <person name="Dong D."/>
            <person name="Zhang S."/>
            <person name="Zhao K."/>
            <person name="Wu D."/>
        </authorList>
    </citation>
    <scope>NUCLEOTIDE SEQUENCE [LARGE SCALE GENOMIC DNA]</scope>
    <source>
        <strain evidence="2">KNP414</strain>
    </source>
</reference>
<protein>
    <submittedName>
        <fullName evidence="1">Uncharacterized protein</fullName>
    </submittedName>
</protein>
<organism evidence="1 2">
    <name type="scientific">Paenibacillus mucilaginosus (strain KNP414)</name>
    <dbReference type="NCBI Taxonomy" id="1036673"/>
    <lineage>
        <taxon>Bacteria</taxon>
        <taxon>Bacillati</taxon>
        <taxon>Bacillota</taxon>
        <taxon>Bacilli</taxon>
        <taxon>Bacillales</taxon>
        <taxon>Paenibacillaceae</taxon>
        <taxon>Paenibacillus</taxon>
    </lineage>
</organism>